<dbReference type="PANTHER" id="PTHR43685">
    <property type="entry name" value="GLYCOSYLTRANSFERASE"/>
    <property type="match status" value="1"/>
</dbReference>
<dbReference type="Pfam" id="PF00535">
    <property type="entry name" value="Glycos_transf_2"/>
    <property type="match status" value="1"/>
</dbReference>
<dbReference type="Proteomes" id="UP000239907">
    <property type="component" value="Unassembled WGS sequence"/>
</dbReference>
<proteinExistence type="predicted"/>
<dbReference type="OrthoDB" id="6116224at2"/>
<dbReference type="EMBL" id="MQWA01000001">
    <property type="protein sequence ID" value="PQJ27660.1"/>
    <property type="molecule type" value="Genomic_DNA"/>
</dbReference>
<evidence type="ECO:0000259" key="2">
    <source>
        <dbReference type="Pfam" id="PF00535"/>
    </source>
</evidence>
<dbReference type="AlphaFoldDB" id="A0A2S7TZA7"/>
<gene>
    <name evidence="3" type="ORF">BSZ32_03535</name>
</gene>
<keyword evidence="1" id="KW-0472">Membrane</keyword>
<evidence type="ECO:0000313" key="4">
    <source>
        <dbReference type="Proteomes" id="UP000239907"/>
    </source>
</evidence>
<dbReference type="PANTHER" id="PTHR43685:SF11">
    <property type="entry name" value="GLYCOSYLTRANSFERASE TAGX-RELATED"/>
    <property type="match status" value="1"/>
</dbReference>
<keyword evidence="1" id="KW-1133">Transmembrane helix</keyword>
<dbReference type="SUPFAM" id="SSF53448">
    <property type="entry name" value="Nucleotide-diphospho-sugar transferases"/>
    <property type="match status" value="1"/>
</dbReference>
<protein>
    <recommendedName>
        <fullName evidence="2">Glycosyltransferase 2-like domain-containing protein</fullName>
    </recommendedName>
</protein>
<dbReference type="InterPro" id="IPR050834">
    <property type="entry name" value="Glycosyltransf_2"/>
</dbReference>
<dbReference type="InterPro" id="IPR029044">
    <property type="entry name" value="Nucleotide-diphossugar_trans"/>
</dbReference>
<feature type="domain" description="Glycosyltransferase 2-like" evidence="2">
    <location>
        <begin position="8"/>
        <end position="139"/>
    </location>
</feature>
<evidence type="ECO:0000313" key="3">
    <source>
        <dbReference type="EMBL" id="PQJ27660.1"/>
    </source>
</evidence>
<keyword evidence="4" id="KW-1185">Reference proteome</keyword>
<name>A0A2S7TZA7_9BACT</name>
<dbReference type="CDD" id="cd00761">
    <property type="entry name" value="Glyco_tranf_GTA_type"/>
    <property type="match status" value="1"/>
</dbReference>
<sequence length="319" mass="36405">MQSTKILVGVCTYQRPQMLKNCLQHIAAMEMDADQEVVCFVVNNDSEPIASEIVETFSASSDGVTFKFADCKERGIPQARNVILEYADNSNFDFCAFLDDDEYPKKDWLKELVKYQVASNDDAIQGEVLNVYEAKPWIVEPLLHDVKFGKEEGHVPRVVSTCNVLMTRSLYASDAKFLRFDPSLALTGGSDKELFNRARETFGIKVSFTPKACVYETISASRTSLRWFFQRFARIESNAFIFKAKKGSHLKAIFTMLPRAIRNFLNILFYTITIALTFYVPNMRRRKTIKLVRYSARFWGYISSATGNHINPYQTTTGS</sequence>
<dbReference type="InterPro" id="IPR001173">
    <property type="entry name" value="Glyco_trans_2-like"/>
</dbReference>
<reference evidence="3 4" key="1">
    <citation type="submission" date="2016-12" db="EMBL/GenBank/DDBJ databases">
        <title>Study of bacterial adaptation to deep sea.</title>
        <authorList>
            <person name="Song J."/>
            <person name="Yoshizawa S."/>
            <person name="Kogure K."/>
        </authorList>
    </citation>
    <scope>NUCLEOTIDE SEQUENCE [LARGE SCALE GENOMIC DNA]</scope>
    <source>
        <strain evidence="3 4">SAORIC-165</strain>
    </source>
</reference>
<keyword evidence="1" id="KW-0812">Transmembrane</keyword>
<dbReference type="Gene3D" id="3.90.550.10">
    <property type="entry name" value="Spore Coat Polysaccharide Biosynthesis Protein SpsA, Chain A"/>
    <property type="match status" value="1"/>
</dbReference>
<feature type="transmembrane region" description="Helical" evidence="1">
    <location>
        <begin position="264"/>
        <end position="281"/>
    </location>
</feature>
<comment type="caution">
    <text evidence="3">The sequence shown here is derived from an EMBL/GenBank/DDBJ whole genome shotgun (WGS) entry which is preliminary data.</text>
</comment>
<organism evidence="3 4">
    <name type="scientific">Rubritalea profundi</name>
    <dbReference type="NCBI Taxonomy" id="1658618"/>
    <lineage>
        <taxon>Bacteria</taxon>
        <taxon>Pseudomonadati</taxon>
        <taxon>Verrucomicrobiota</taxon>
        <taxon>Verrucomicrobiia</taxon>
        <taxon>Verrucomicrobiales</taxon>
        <taxon>Rubritaleaceae</taxon>
        <taxon>Rubritalea</taxon>
    </lineage>
</organism>
<accession>A0A2S7TZA7</accession>
<dbReference type="RefSeq" id="WP_105042147.1">
    <property type="nucleotide sequence ID" value="NZ_MQWA01000001.1"/>
</dbReference>
<evidence type="ECO:0000256" key="1">
    <source>
        <dbReference type="SAM" id="Phobius"/>
    </source>
</evidence>